<feature type="transmembrane region" description="Helical" evidence="1">
    <location>
        <begin position="208"/>
        <end position="227"/>
    </location>
</feature>
<protein>
    <recommendedName>
        <fullName evidence="4">DUF5009 domain-containing protein</fullName>
    </recommendedName>
</protein>
<keyword evidence="1" id="KW-0472">Membrane</keyword>
<evidence type="ECO:0000256" key="1">
    <source>
        <dbReference type="SAM" id="Phobius"/>
    </source>
</evidence>
<reference evidence="2 3" key="1">
    <citation type="submission" date="2024-01" db="EMBL/GenBank/DDBJ databases">
        <title>Sphingobacterium tenebrionis sp. nov., a novel endophyte isolated from tenebrio molitor intestines.</title>
        <authorList>
            <person name="Zhang C."/>
        </authorList>
    </citation>
    <scope>NUCLEOTIDE SEQUENCE [LARGE SCALE GENOMIC DNA]</scope>
    <source>
        <strain evidence="2 3">PU5-4</strain>
    </source>
</reference>
<organism evidence="2 3">
    <name type="scientific">Sphingobacterium tenebrionis</name>
    <dbReference type="NCBI Taxonomy" id="3111775"/>
    <lineage>
        <taxon>Bacteria</taxon>
        <taxon>Pseudomonadati</taxon>
        <taxon>Bacteroidota</taxon>
        <taxon>Sphingobacteriia</taxon>
        <taxon>Sphingobacteriales</taxon>
        <taxon>Sphingobacteriaceae</taxon>
        <taxon>Sphingobacterium</taxon>
    </lineage>
</organism>
<keyword evidence="3" id="KW-1185">Reference proteome</keyword>
<dbReference type="PANTHER" id="PTHR33802:SF1">
    <property type="entry name" value="XK-RELATED PROTEIN"/>
    <property type="match status" value="1"/>
</dbReference>
<dbReference type="Proteomes" id="UP001363035">
    <property type="component" value="Unassembled WGS sequence"/>
</dbReference>
<feature type="transmembrane region" description="Helical" evidence="1">
    <location>
        <begin position="151"/>
        <end position="172"/>
    </location>
</feature>
<keyword evidence="1" id="KW-1133">Transmembrane helix</keyword>
<keyword evidence="1" id="KW-0812">Transmembrane</keyword>
<feature type="transmembrane region" description="Helical" evidence="1">
    <location>
        <begin position="90"/>
        <end position="107"/>
    </location>
</feature>
<feature type="transmembrane region" description="Helical" evidence="1">
    <location>
        <begin position="113"/>
        <end position="130"/>
    </location>
</feature>
<dbReference type="PANTHER" id="PTHR33802">
    <property type="entry name" value="SI:CH211-161H7.5-RELATED"/>
    <property type="match status" value="1"/>
</dbReference>
<dbReference type="EMBL" id="JAYLLN010000015">
    <property type="protein sequence ID" value="MEI5984795.1"/>
    <property type="molecule type" value="Genomic_DNA"/>
</dbReference>
<accession>A0ABU8I6H9</accession>
<evidence type="ECO:0008006" key="4">
    <source>
        <dbReference type="Google" id="ProtNLM"/>
    </source>
</evidence>
<name>A0ABU8I6H9_9SPHI</name>
<dbReference type="RefSeq" id="WP_336557530.1">
    <property type="nucleotide sequence ID" value="NZ_JAYLLN010000015.1"/>
</dbReference>
<feature type="transmembrane region" description="Helical" evidence="1">
    <location>
        <begin position="184"/>
        <end position="201"/>
    </location>
</feature>
<evidence type="ECO:0000313" key="2">
    <source>
        <dbReference type="EMBL" id="MEI5984795.1"/>
    </source>
</evidence>
<sequence>MSGTKSLALLNFMMVTLNFTWIILMDNSFFFGNSINTAISSYPTYLTPAPITFKIWSFLSANMILVGILMFIASRNEAENPRTVLKIKKIGNLLILNQLFCGLSMVLKMNNHFILSVICSSACLITILMINKRIEIHKLVSNSFIRYFIRLGFGVYTGWMIILMAFNSVIILAKFELVSSSSELFWLNVAVLLACTAYGIYYTITHYLPAVSAVLAWGIFGILIQNIKQPHFINPDMKPYLYVMLFACILATLYSFYLCNVRRKLQEGFNEFPPSIS</sequence>
<proteinExistence type="predicted"/>
<feature type="transmembrane region" description="Helical" evidence="1">
    <location>
        <begin position="7"/>
        <end position="24"/>
    </location>
</feature>
<evidence type="ECO:0000313" key="3">
    <source>
        <dbReference type="Proteomes" id="UP001363035"/>
    </source>
</evidence>
<feature type="transmembrane region" description="Helical" evidence="1">
    <location>
        <begin position="55"/>
        <end position="74"/>
    </location>
</feature>
<feature type="transmembrane region" description="Helical" evidence="1">
    <location>
        <begin position="239"/>
        <end position="259"/>
    </location>
</feature>
<comment type="caution">
    <text evidence="2">The sequence shown here is derived from an EMBL/GenBank/DDBJ whole genome shotgun (WGS) entry which is preliminary data.</text>
</comment>
<gene>
    <name evidence="2" type="ORF">VJ786_07765</name>
</gene>